<dbReference type="Gene3D" id="3.40.50.2300">
    <property type="match status" value="1"/>
</dbReference>
<dbReference type="InterPro" id="IPR051552">
    <property type="entry name" value="HptR"/>
</dbReference>
<evidence type="ECO:0000256" key="8">
    <source>
        <dbReference type="ARBA" id="ARBA00023163"/>
    </source>
</evidence>
<keyword evidence="4 10" id="KW-0597">Phosphoprotein</keyword>
<dbReference type="PANTHER" id="PTHR42713">
    <property type="entry name" value="HISTIDINE KINASE-RELATED"/>
    <property type="match status" value="1"/>
</dbReference>
<comment type="function">
    <text evidence="9">May play the central regulatory role in sporulation. It may be an element of the effector pathway responsible for the activation of sporulation genes in response to nutritional stress. Spo0A may act in concert with spo0H (a sigma factor) to control the expression of some genes that are critical to the sporulation process.</text>
</comment>
<reference evidence="13 14" key="1">
    <citation type="submission" date="2019-07" db="EMBL/GenBank/DDBJ databases">
        <authorList>
            <person name="Hibberd C M."/>
            <person name="Gehrig L. J."/>
            <person name="Chang H.-W."/>
            <person name="Venkatesh S."/>
        </authorList>
    </citation>
    <scope>NUCLEOTIDE SEQUENCE [LARGE SCALE GENOMIC DNA]</scope>
    <source>
        <strain evidence="13">Blautia_luti_SSTS_Bg7063</strain>
    </source>
</reference>
<evidence type="ECO:0000313" key="14">
    <source>
        <dbReference type="Proteomes" id="UP000408482"/>
    </source>
</evidence>
<feature type="domain" description="Response regulatory" evidence="12">
    <location>
        <begin position="3"/>
        <end position="120"/>
    </location>
</feature>
<dbReference type="InterPro" id="IPR001789">
    <property type="entry name" value="Sig_transdc_resp-reg_receiver"/>
</dbReference>
<keyword evidence="5" id="KW-0902">Two-component regulatory system</keyword>
<dbReference type="CDD" id="cd17536">
    <property type="entry name" value="REC_YesN-like"/>
    <property type="match status" value="1"/>
</dbReference>
<name>A0A564W3Y4_9FIRM</name>
<dbReference type="InterPro" id="IPR011006">
    <property type="entry name" value="CheY-like_superfamily"/>
</dbReference>
<dbReference type="Gene3D" id="1.10.10.60">
    <property type="entry name" value="Homeodomain-like"/>
    <property type="match status" value="2"/>
</dbReference>
<dbReference type="SMART" id="SM00448">
    <property type="entry name" value="REC"/>
    <property type="match status" value="1"/>
</dbReference>
<dbReference type="EMBL" id="CABHNW010000080">
    <property type="protein sequence ID" value="VUX38753.1"/>
    <property type="molecule type" value="Genomic_DNA"/>
</dbReference>
<evidence type="ECO:0000256" key="7">
    <source>
        <dbReference type="ARBA" id="ARBA00023125"/>
    </source>
</evidence>
<keyword evidence="3" id="KW-0963">Cytoplasm</keyword>
<keyword evidence="8" id="KW-0804">Transcription</keyword>
<evidence type="ECO:0000256" key="6">
    <source>
        <dbReference type="ARBA" id="ARBA00023015"/>
    </source>
</evidence>
<sequence>MLRLIIVDDEYLLRQLIRNIIDWKALDIEVVGEMASAELAMRQLESLKPDIILTDICMPDIDGLTFAEKIKGRNPDTKVIAITGYDNFEYAKRGICIGLDGYILKPINEEELTECIVKIKKKILEENRKRNEIETLSIFKREAEEIVKNYYLTKLLESDVPEKIVNSQLMEELALETSPMVWIVVFQWKTNLIAKRTGNEELLDCEMWIVNYCKEKLKKMVWVHGTANRLIILDPEKDIMPETILKQLQEEWKKEFECPLYYGTEVIYNQEKSIHEGYIEAVNQLNIELVNGENKPEDIWRWKQQKKETKQLWDLNELKRLQYCVEAEDLEEVEKVIDSYFLKWKDVTLDDMELLQVQLLNIYFYFYTSFGDRCIDAVAMQYMNFYENVKHAENILELKNAFLIGCQALQEMLRGRETAADSYKLIYSMKQYIKENLDDPDFSLGALAKAYYMNSSYLSRFFKEKVKSSFVEYLTEQRIDKAKQLLQYGNFKIYEVGEKVGIYNANYFGILFKKKVGVTPAEYRKQYEK</sequence>
<dbReference type="SUPFAM" id="SSF52172">
    <property type="entry name" value="CheY-like"/>
    <property type="match status" value="1"/>
</dbReference>
<organism evidence="13 14">
    <name type="scientific">Blautia luti</name>
    <dbReference type="NCBI Taxonomy" id="89014"/>
    <lineage>
        <taxon>Bacteria</taxon>
        <taxon>Bacillati</taxon>
        <taxon>Bacillota</taxon>
        <taxon>Clostridia</taxon>
        <taxon>Lachnospirales</taxon>
        <taxon>Lachnospiraceae</taxon>
        <taxon>Blautia</taxon>
    </lineage>
</organism>
<dbReference type="AlphaFoldDB" id="A0A564W3Y4"/>
<dbReference type="GO" id="GO:0043565">
    <property type="term" value="F:sequence-specific DNA binding"/>
    <property type="evidence" value="ECO:0007669"/>
    <property type="project" value="InterPro"/>
</dbReference>
<evidence type="ECO:0000256" key="1">
    <source>
        <dbReference type="ARBA" id="ARBA00004496"/>
    </source>
</evidence>
<keyword evidence="7" id="KW-0238">DNA-binding</keyword>
<evidence type="ECO:0000259" key="12">
    <source>
        <dbReference type="PROSITE" id="PS50110"/>
    </source>
</evidence>
<dbReference type="GO" id="GO:0005737">
    <property type="term" value="C:cytoplasm"/>
    <property type="evidence" value="ECO:0007669"/>
    <property type="project" value="UniProtKB-SubCell"/>
</dbReference>
<protein>
    <recommendedName>
        <fullName evidence="2">Stage 0 sporulation protein A homolog</fullName>
    </recommendedName>
</protein>
<dbReference type="PROSITE" id="PS50110">
    <property type="entry name" value="RESPONSE_REGULATORY"/>
    <property type="match status" value="1"/>
</dbReference>
<dbReference type="GO" id="GO:0003700">
    <property type="term" value="F:DNA-binding transcription factor activity"/>
    <property type="evidence" value="ECO:0007669"/>
    <property type="project" value="InterPro"/>
</dbReference>
<gene>
    <name evidence="13" type="primary">yesS_2</name>
    <name evidence="13" type="ORF">RSSSTS7063_03388</name>
</gene>
<evidence type="ECO:0000259" key="11">
    <source>
        <dbReference type="PROSITE" id="PS01124"/>
    </source>
</evidence>
<dbReference type="SMART" id="SM00342">
    <property type="entry name" value="HTH_ARAC"/>
    <property type="match status" value="1"/>
</dbReference>
<dbReference type="Pfam" id="PF00072">
    <property type="entry name" value="Response_reg"/>
    <property type="match status" value="1"/>
</dbReference>
<dbReference type="GO" id="GO:0000160">
    <property type="term" value="P:phosphorelay signal transduction system"/>
    <property type="evidence" value="ECO:0007669"/>
    <property type="project" value="UniProtKB-KW"/>
</dbReference>
<dbReference type="Pfam" id="PF12833">
    <property type="entry name" value="HTH_18"/>
    <property type="match status" value="1"/>
</dbReference>
<accession>A0A564W3Y4</accession>
<dbReference type="PROSITE" id="PS00041">
    <property type="entry name" value="HTH_ARAC_FAMILY_1"/>
    <property type="match status" value="1"/>
</dbReference>
<evidence type="ECO:0000256" key="10">
    <source>
        <dbReference type="PROSITE-ProRule" id="PRU00169"/>
    </source>
</evidence>
<dbReference type="PROSITE" id="PS01124">
    <property type="entry name" value="HTH_ARAC_FAMILY_2"/>
    <property type="match status" value="1"/>
</dbReference>
<dbReference type="PANTHER" id="PTHR42713:SF3">
    <property type="entry name" value="TRANSCRIPTIONAL REGULATORY PROTEIN HPTR"/>
    <property type="match status" value="1"/>
</dbReference>
<evidence type="ECO:0000256" key="9">
    <source>
        <dbReference type="ARBA" id="ARBA00024867"/>
    </source>
</evidence>
<dbReference type="Proteomes" id="UP000408482">
    <property type="component" value="Unassembled WGS sequence"/>
</dbReference>
<evidence type="ECO:0000256" key="4">
    <source>
        <dbReference type="ARBA" id="ARBA00022553"/>
    </source>
</evidence>
<dbReference type="InterPro" id="IPR009057">
    <property type="entry name" value="Homeodomain-like_sf"/>
</dbReference>
<evidence type="ECO:0000256" key="3">
    <source>
        <dbReference type="ARBA" id="ARBA00022490"/>
    </source>
</evidence>
<dbReference type="InterPro" id="IPR018062">
    <property type="entry name" value="HTH_AraC-typ_CS"/>
</dbReference>
<evidence type="ECO:0000256" key="5">
    <source>
        <dbReference type="ARBA" id="ARBA00023012"/>
    </source>
</evidence>
<dbReference type="SUPFAM" id="SSF46689">
    <property type="entry name" value="Homeodomain-like"/>
    <property type="match status" value="1"/>
</dbReference>
<feature type="modified residue" description="4-aspartylphosphate" evidence="10">
    <location>
        <position position="55"/>
    </location>
</feature>
<keyword evidence="14" id="KW-1185">Reference proteome</keyword>
<evidence type="ECO:0000256" key="2">
    <source>
        <dbReference type="ARBA" id="ARBA00018672"/>
    </source>
</evidence>
<keyword evidence="6" id="KW-0805">Transcription regulation</keyword>
<feature type="domain" description="HTH araC/xylS-type" evidence="11">
    <location>
        <begin position="427"/>
        <end position="526"/>
    </location>
</feature>
<proteinExistence type="predicted"/>
<evidence type="ECO:0000313" key="13">
    <source>
        <dbReference type="EMBL" id="VUX38753.1"/>
    </source>
</evidence>
<comment type="subcellular location">
    <subcellularLocation>
        <location evidence="1">Cytoplasm</location>
    </subcellularLocation>
</comment>
<dbReference type="RefSeq" id="WP_021652527.1">
    <property type="nucleotide sequence ID" value="NZ_CABHMX010000035.1"/>
</dbReference>
<dbReference type="InterPro" id="IPR018060">
    <property type="entry name" value="HTH_AraC"/>
</dbReference>